<dbReference type="SMART" id="SM00450">
    <property type="entry name" value="RHOD"/>
    <property type="match status" value="1"/>
</dbReference>
<dbReference type="SUPFAM" id="SSF55424">
    <property type="entry name" value="FAD/NAD-linked reductases, dimerisation (C-terminal) domain"/>
    <property type="match status" value="1"/>
</dbReference>
<accession>A0A1B1YL86</accession>
<evidence type="ECO:0000256" key="5">
    <source>
        <dbReference type="ARBA" id="ARBA00023002"/>
    </source>
</evidence>
<comment type="cofactor">
    <cofactor evidence="1">
        <name>FAD</name>
        <dbReference type="ChEBI" id="CHEBI:57692"/>
    </cofactor>
</comment>
<dbReference type="Gene3D" id="3.40.250.10">
    <property type="entry name" value="Rhodanese-like domain"/>
    <property type="match status" value="1"/>
</dbReference>
<evidence type="ECO:0000256" key="1">
    <source>
        <dbReference type="ARBA" id="ARBA00001974"/>
    </source>
</evidence>
<evidence type="ECO:0000313" key="8">
    <source>
        <dbReference type="EMBL" id="ANX01513.1"/>
    </source>
</evidence>
<dbReference type="PANTHER" id="PTHR43429:SF1">
    <property type="entry name" value="NAD(P)H SULFUR OXIDOREDUCTASE (COA-DEPENDENT)"/>
    <property type="match status" value="1"/>
</dbReference>
<dbReference type="InterPro" id="IPR050260">
    <property type="entry name" value="FAD-bd_OxRdtase"/>
</dbReference>
<dbReference type="Pfam" id="PF00581">
    <property type="entry name" value="Rhodanese"/>
    <property type="match status" value="1"/>
</dbReference>
<dbReference type="EMBL" id="CP014673">
    <property type="protein sequence ID" value="ANX01513.1"/>
    <property type="molecule type" value="Genomic_DNA"/>
</dbReference>
<sequence length="543" mass="59367">MKVLIVGGVAGGASAAARLRRLDEHAEIIMFEKGEHISYATCGLPYYIGDVIKDRDNLFVQTPEAMKARFNIDVRTESEVISVNPQEKNITVKSKARGIYSESYDYLILAPGAKPFRPNIPGINNDKIYTVRNLHDADAVKSLACSEAVRSVVIIGGGFIGIEMAENLRKRGIEVSVVEMFPHILSQFDEDIAVLIERELEKNGVNLVLNTMVNSVEENGEKIEITLSNGEKLTADFVILATGIVPDTDFLRGSGIELGPRGHIIVNERMQTNIKEIYAVGDAVEVADFVNGRKTAKPLAGPANKQGRIAADNIAGINSVYRGTQGTSIIKVFNLTAACTGNNEKDLKLADIPYEVIYVHPMSHASYYPGASQMTLKLLFNDDGKVLGAQAVGYEGVDKRIDVIAAVIRLNGTVNDLAELELSYAPPYSSAKDPVNIAGYVAQNRLTGLSHLITWSELEQLNKNDYILVDVRTEAEYSKGHIEGAVNIPVDELRERLDELDKSKTIVVYCRVGYRGYIADRILSQNGFKVLNITGGYSSEPSG</sequence>
<dbReference type="PRINTS" id="PR00368">
    <property type="entry name" value="FADPNR"/>
</dbReference>
<keyword evidence="4" id="KW-0274">FAD</keyword>
<evidence type="ECO:0000256" key="3">
    <source>
        <dbReference type="ARBA" id="ARBA00022630"/>
    </source>
</evidence>
<comment type="similarity">
    <text evidence="2">Belongs to the class-III pyridine nucleotide-disulfide oxidoreductase family.</text>
</comment>
<dbReference type="Proteomes" id="UP000092931">
    <property type="component" value="Chromosome"/>
</dbReference>
<keyword evidence="3" id="KW-0285">Flavoprotein</keyword>
<dbReference type="PROSITE" id="PS50206">
    <property type="entry name" value="RHODANESE_3"/>
    <property type="match status" value="1"/>
</dbReference>
<gene>
    <name evidence="8" type="ORF">CSTERLE_07975</name>
</gene>
<dbReference type="InterPro" id="IPR004099">
    <property type="entry name" value="Pyr_nucl-diS_OxRdtase_dimer"/>
</dbReference>
<dbReference type="InterPro" id="IPR023753">
    <property type="entry name" value="FAD/NAD-binding_dom"/>
</dbReference>
<proteinExistence type="inferred from homology"/>
<dbReference type="RefSeq" id="WP_065820837.1">
    <property type="nucleotide sequence ID" value="NZ_CP014673.1"/>
</dbReference>
<dbReference type="GO" id="GO:0016491">
    <property type="term" value="F:oxidoreductase activity"/>
    <property type="evidence" value="ECO:0007669"/>
    <property type="project" value="UniProtKB-KW"/>
</dbReference>
<dbReference type="SUPFAM" id="SSF51905">
    <property type="entry name" value="FAD/NAD(P)-binding domain"/>
    <property type="match status" value="1"/>
</dbReference>
<evidence type="ECO:0000256" key="4">
    <source>
        <dbReference type="ARBA" id="ARBA00022827"/>
    </source>
</evidence>
<dbReference type="Pfam" id="PF02852">
    <property type="entry name" value="Pyr_redox_dim"/>
    <property type="match status" value="1"/>
</dbReference>
<evidence type="ECO:0000256" key="2">
    <source>
        <dbReference type="ARBA" id="ARBA00009130"/>
    </source>
</evidence>
<feature type="domain" description="Rhodanese" evidence="7">
    <location>
        <begin position="462"/>
        <end position="537"/>
    </location>
</feature>
<dbReference type="InterPro" id="IPR001763">
    <property type="entry name" value="Rhodanese-like_dom"/>
</dbReference>
<dbReference type="Gene3D" id="3.50.50.60">
    <property type="entry name" value="FAD/NAD(P)-binding domain"/>
    <property type="match status" value="2"/>
</dbReference>
<keyword evidence="5" id="KW-0560">Oxidoreductase</keyword>
<dbReference type="CDD" id="cd01524">
    <property type="entry name" value="RHOD_Pyr_redox"/>
    <property type="match status" value="1"/>
</dbReference>
<evidence type="ECO:0000313" key="9">
    <source>
        <dbReference type="Proteomes" id="UP000092931"/>
    </source>
</evidence>
<dbReference type="InterPro" id="IPR016156">
    <property type="entry name" value="FAD/NAD-linked_Rdtase_dimer_sf"/>
</dbReference>
<dbReference type="PANTHER" id="PTHR43429">
    <property type="entry name" value="PYRIDINE NUCLEOTIDE-DISULFIDE OXIDOREDUCTASE DOMAIN-CONTAINING"/>
    <property type="match status" value="1"/>
</dbReference>
<protein>
    <submittedName>
        <fullName evidence="8">CoA-disulfide reductase</fullName>
    </submittedName>
</protein>
<dbReference type="InterPro" id="IPR036873">
    <property type="entry name" value="Rhodanese-like_dom_sf"/>
</dbReference>
<keyword evidence="6" id="KW-0676">Redox-active center</keyword>
<dbReference type="PRINTS" id="PR00411">
    <property type="entry name" value="PNDRDTASEI"/>
</dbReference>
<dbReference type="SUPFAM" id="SSF52821">
    <property type="entry name" value="Rhodanese/Cell cycle control phosphatase"/>
    <property type="match status" value="1"/>
</dbReference>
<evidence type="ECO:0000256" key="6">
    <source>
        <dbReference type="ARBA" id="ARBA00023284"/>
    </source>
</evidence>
<dbReference type="InterPro" id="IPR036188">
    <property type="entry name" value="FAD/NAD-bd_sf"/>
</dbReference>
<evidence type="ECO:0000259" key="7">
    <source>
        <dbReference type="PROSITE" id="PS50206"/>
    </source>
</evidence>
<dbReference type="Pfam" id="PF07992">
    <property type="entry name" value="Pyr_redox_2"/>
    <property type="match status" value="1"/>
</dbReference>
<dbReference type="AlphaFoldDB" id="A0A1B1YL86"/>
<reference evidence="8 9" key="1">
    <citation type="submission" date="2016-02" db="EMBL/GenBank/DDBJ databases">
        <title>Comparison of Clostridium stercorarium subspecies using comparative genomics and transcriptomics.</title>
        <authorList>
            <person name="Schellenberg J."/>
            <person name="Thallinger G."/>
            <person name="Levin D.B."/>
            <person name="Zhang X."/>
            <person name="Alvare G."/>
            <person name="Fristensky B."/>
            <person name="Sparling R."/>
        </authorList>
    </citation>
    <scope>NUCLEOTIDE SEQUENCE [LARGE SCALE GENOMIC DNA]</scope>
    <source>
        <strain evidence="8 9">DSM 9219</strain>
    </source>
</reference>
<organism evidence="8 9">
    <name type="scientific">Thermoclostridium stercorarium subsp. leptospartum DSM 9219</name>
    <dbReference type="NCBI Taxonomy" id="1346611"/>
    <lineage>
        <taxon>Bacteria</taxon>
        <taxon>Bacillati</taxon>
        <taxon>Bacillota</taxon>
        <taxon>Clostridia</taxon>
        <taxon>Eubacteriales</taxon>
        <taxon>Oscillospiraceae</taxon>
        <taxon>Thermoclostridium</taxon>
    </lineage>
</organism>
<name>A0A1B1YL86_THEST</name>